<dbReference type="PROSITE" id="PS51736">
    <property type="entry name" value="RECOMBINASES_3"/>
    <property type="match status" value="1"/>
</dbReference>
<dbReference type="SMART" id="SM00857">
    <property type="entry name" value="Resolvase"/>
    <property type="match status" value="1"/>
</dbReference>
<dbReference type="InterPro" id="IPR006119">
    <property type="entry name" value="Resolv_N"/>
</dbReference>
<dbReference type="Proteomes" id="UP000218151">
    <property type="component" value="Unassembled WGS sequence"/>
</dbReference>
<protein>
    <submittedName>
        <fullName evidence="2">Recombinase family protein</fullName>
    </submittedName>
</protein>
<dbReference type="GO" id="GO:0003677">
    <property type="term" value="F:DNA binding"/>
    <property type="evidence" value="ECO:0007669"/>
    <property type="project" value="InterPro"/>
</dbReference>
<keyword evidence="3" id="KW-1185">Reference proteome</keyword>
<dbReference type="GO" id="GO:0000150">
    <property type="term" value="F:DNA strand exchange activity"/>
    <property type="evidence" value="ECO:0007669"/>
    <property type="project" value="InterPro"/>
</dbReference>
<dbReference type="RefSeq" id="WP_095999761.1">
    <property type="nucleotide sequence ID" value="NZ_NSLI01000008.1"/>
</dbReference>
<dbReference type="Pfam" id="PF07508">
    <property type="entry name" value="Recombinase"/>
    <property type="match status" value="1"/>
</dbReference>
<sequence>MQRRRAFLRLWHCCMGKRSSPNSRAAQYVRMSTDQQRYSIDNQLQIIAEYASANGFNIVETYEDLGRSGLTIGGRRGLSRLICDVQSGNAEYSAILVYDVSRWGRFQDVDESAYYEFVCKAAGVSVHYCSEPFSNDTSLTTTFIKLMKRAMAGEYSRELSAKTFAAHIRGAMLGFHQGGSANFGLRRVLLDNDGKVLLTLERGQRKALVGGTVVLVPGPQKEVKLVQQIFRLFVNDGLRPSQIADLLNKRSQQRCGSADWTEAQIRKMLVNERYIGESVYGKRSHKLKGKRVDNPPELWIRGVTRSTAIVDEKVFRKAGEMLDVSRRMYSDEYMLHMLQTLFERDGHLTIDKISQEVDMPSPSTYVARFGSISRAYDLVGCPQDKRGRRRTEAVISGSTPANIIVKIRLHLLRYFITADVKDDVLPLRFSPKVHVNVGIALCFQSPRGTNQWRALLEPLGTETYFLLVRLAPCNRRIADYYLLPSSELAIGRCLILTDKASCSLQRFHLATFQRVCEKLIEVDPSILVAPKKRGTYVELV</sequence>
<name>A0A2A2SAX6_9SPHN</name>
<evidence type="ECO:0000259" key="1">
    <source>
        <dbReference type="PROSITE" id="PS51736"/>
    </source>
</evidence>
<dbReference type="PANTHER" id="PTHR30461:SF23">
    <property type="entry name" value="DNA RECOMBINASE-RELATED"/>
    <property type="match status" value="1"/>
</dbReference>
<accession>A0A2A2SAX6</accession>
<dbReference type="Gene3D" id="3.40.50.1390">
    <property type="entry name" value="Resolvase, N-terminal catalytic domain"/>
    <property type="match status" value="1"/>
</dbReference>
<evidence type="ECO:0000313" key="2">
    <source>
        <dbReference type="EMBL" id="PAX06355.1"/>
    </source>
</evidence>
<organism evidence="2 3">
    <name type="scientific">Sphingomonas lenta</name>
    <dbReference type="NCBI Taxonomy" id="1141887"/>
    <lineage>
        <taxon>Bacteria</taxon>
        <taxon>Pseudomonadati</taxon>
        <taxon>Pseudomonadota</taxon>
        <taxon>Alphaproteobacteria</taxon>
        <taxon>Sphingomonadales</taxon>
        <taxon>Sphingomonadaceae</taxon>
        <taxon>Sphingomonas</taxon>
    </lineage>
</organism>
<feature type="domain" description="Resolvase/invertase-type recombinase catalytic" evidence="1">
    <location>
        <begin position="24"/>
        <end position="174"/>
    </location>
</feature>
<dbReference type="Pfam" id="PF00239">
    <property type="entry name" value="Resolvase"/>
    <property type="match status" value="1"/>
</dbReference>
<reference evidence="3" key="1">
    <citation type="submission" date="2017-09" db="EMBL/GenBank/DDBJ databases">
        <authorList>
            <person name="Feng G."/>
            <person name="Zhu H."/>
        </authorList>
    </citation>
    <scope>NUCLEOTIDE SEQUENCE [LARGE SCALE GENOMIC DNA]</scope>
    <source>
        <strain evidence="3">1PNM-20</strain>
    </source>
</reference>
<dbReference type="EMBL" id="NSLI01000008">
    <property type="protein sequence ID" value="PAX06355.1"/>
    <property type="molecule type" value="Genomic_DNA"/>
</dbReference>
<dbReference type="InterPro" id="IPR050639">
    <property type="entry name" value="SSR_resolvase"/>
</dbReference>
<dbReference type="PANTHER" id="PTHR30461">
    <property type="entry name" value="DNA-INVERTASE FROM LAMBDOID PROPHAGE"/>
    <property type="match status" value="1"/>
</dbReference>
<dbReference type="SUPFAM" id="SSF53041">
    <property type="entry name" value="Resolvase-like"/>
    <property type="match status" value="1"/>
</dbReference>
<dbReference type="OrthoDB" id="7735915at2"/>
<dbReference type="AlphaFoldDB" id="A0A2A2SAX6"/>
<dbReference type="CDD" id="cd00338">
    <property type="entry name" value="Ser_Recombinase"/>
    <property type="match status" value="1"/>
</dbReference>
<proteinExistence type="predicted"/>
<dbReference type="InterPro" id="IPR036162">
    <property type="entry name" value="Resolvase-like_N_sf"/>
</dbReference>
<dbReference type="InterPro" id="IPR038109">
    <property type="entry name" value="DNA_bind_recomb_sf"/>
</dbReference>
<dbReference type="FunFam" id="3.40.50.1390:FF:000008">
    <property type="entry name" value="DNA recombinase"/>
    <property type="match status" value="1"/>
</dbReference>
<dbReference type="Gene3D" id="3.90.1750.20">
    <property type="entry name" value="Putative Large Serine Recombinase, Chain B, Domain 2"/>
    <property type="match status" value="1"/>
</dbReference>
<comment type="caution">
    <text evidence="2">The sequence shown here is derived from an EMBL/GenBank/DDBJ whole genome shotgun (WGS) entry which is preliminary data.</text>
</comment>
<evidence type="ECO:0000313" key="3">
    <source>
        <dbReference type="Proteomes" id="UP000218151"/>
    </source>
</evidence>
<gene>
    <name evidence="2" type="ORF">CKY28_17920</name>
</gene>
<dbReference type="InterPro" id="IPR011109">
    <property type="entry name" value="DNA_bind_recombinase_dom"/>
</dbReference>